<dbReference type="PANTHER" id="PTHR46601:SF1">
    <property type="entry name" value="ADF-H DOMAIN-CONTAINING PROTEIN"/>
    <property type="match status" value="1"/>
</dbReference>
<keyword evidence="3" id="KW-1185">Reference proteome</keyword>
<proteinExistence type="predicted"/>
<dbReference type="Proteomes" id="UP001159363">
    <property type="component" value="Chromosome 6"/>
</dbReference>
<evidence type="ECO:0000313" key="3">
    <source>
        <dbReference type="Proteomes" id="UP001159363"/>
    </source>
</evidence>
<comment type="caution">
    <text evidence="2">The sequence shown here is derived from an EMBL/GenBank/DDBJ whole genome shotgun (WGS) entry which is preliminary data.</text>
</comment>
<sequence length="511" mass="59187">MIPLPPEVLPHLSPLLLLRQAWHHRHRRGMRETGTNFVVDDSWCELEADVPTLFLPKRTVFKMPSAKESMRKYRENMKNNPGKYAEHQKKDMGRDRKRRDDVQKKTDLNTKSKDILQEKTRDRVRAIWFCPKNYWEKFEGHKNLGKTISWKEWINVGNHSKVVTKTMPYEGAIKELKDNMEKFKLHCFIKKVEAEYFEESKKNLKDNEAVVQIDFAENYALISQDEIQSAHWSHDQVTVFTCRIWLSTQEMKPIVIAYVSKTDVEDDELSLNNIWTHILPIPKIQSLHHFEAVNKMTISVAQTSKTATTVIKVEDLDGHAKGLELLNSNGNDKINDYNSNWGDTCNLFNIRNRNNLDDGMDLIVASQMELVFLTEVPSGLARIGIVTTTTRETAIINFLYSERMPVQLRNSITASLLRRGKALAKLTCSNQATLYFYRQLPQLAKVTWRGNQSAVSTDVGCQPASRVLHCWILAVADFPYTGHFSRRSFYHRELRHSFTQLQLHSRPEGLS</sequence>
<organism evidence="2 3">
    <name type="scientific">Dryococelus australis</name>
    <dbReference type="NCBI Taxonomy" id="614101"/>
    <lineage>
        <taxon>Eukaryota</taxon>
        <taxon>Metazoa</taxon>
        <taxon>Ecdysozoa</taxon>
        <taxon>Arthropoda</taxon>
        <taxon>Hexapoda</taxon>
        <taxon>Insecta</taxon>
        <taxon>Pterygota</taxon>
        <taxon>Neoptera</taxon>
        <taxon>Polyneoptera</taxon>
        <taxon>Phasmatodea</taxon>
        <taxon>Verophasmatodea</taxon>
        <taxon>Anareolatae</taxon>
        <taxon>Phasmatidae</taxon>
        <taxon>Eurycanthinae</taxon>
        <taxon>Dryococelus</taxon>
    </lineage>
</organism>
<gene>
    <name evidence="2" type="ORF">PR048_020595</name>
</gene>
<reference evidence="2 3" key="1">
    <citation type="submission" date="2023-02" db="EMBL/GenBank/DDBJ databases">
        <title>LHISI_Scaffold_Assembly.</title>
        <authorList>
            <person name="Stuart O.P."/>
            <person name="Cleave R."/>
            <person name="Magrath M.J.L."/>
            <person name="Mikheyev A.S."/>
        </authorList>
    </citation>
    <scope>NUCLEOTIDE SEQUENCE [LARGE SCALE GENOMIC DNA]</scope>
    <source>
        <strain evidence="2">Daus_M_001</strain>
        <tissue evidence="2">Leg muscle</tissue>
    </source>
</reference>
<feature type="compositionally biased region" description="Basic and acidic residues" evidence="1">
    <location>
        <begin position="84"/>
        <end position="114"/>
    </location>
</feature>
<accession>A0ABQ9H6S3</accession>
<protein>
    <submittedName>
        <fullName evidence="2">Uncharacterized protein</fullName>
    </submittedName>
</protein>
<evidence type="ECO:0000256" key="1">
    <source>
        <dbReference type="SAM" id="MobiDB-lite"/>
    </source>
</evidence>
<dbReference type="PANTHER" id="PTHR46601">
    <property type="entry name" value="ULP_PROTEASE DOMAIN-CONTAINING PROTEIN"/>
    <property type="match status" value="1"/>
</dbReference>
<name>A0ABQ9H6S3_9NEOP</name>
<evidence type="ECO:0000313" key="2">
    <source>
        <dbReference type="EMBL" id="KAJ8879974.1"/>
    </source>
</evidence>
<dbReference type="EMBL" id="JARBHB010000007">
    <property type="protein sequence ID" value="KAJ8879974.1"/>
    <property type="molecule type" value="Genomic_DNA"/>
</dbReference>
<feature type="region of interest" description="Disordered" evidence="1">
    <location>
        <begin position="72"/>
        <end position="114"/>
    </location>
</feature>